<feature type="region of interest" description="Disordered" evidence="1">
    <location>
        <begin position="1"/>
        <end position="31"/>
    </location>
</feature>
<evidence type="ECO:0000313" key="4">
    <source>
        <dbReference type="Proteomes" id="UP001500460"/>
    </source>
</evidence>
<evidence type="ECO:0000313" key="3">
    <source>
        <dbReference type="EMBL" id="GAA2432078.1"/>
    </source>
</evidence>
<proteinExistence type="predicted"/>
<organism evidence="3 4">
    <name type="scientific">Streptomyces glaucus</name>
    <dbReference type="NCBI Taxonomy" id="284029"/>
    <lineage>
        <taxon>Bacteria</taxon>
        <taxon>Bacillati</taxon>
        <taxon>Actinomycetota</taxon>
        <taxon>Actinomycetes</taxon>
        <taxon>Kitasatosporales</taxon>
        <taxon>Streptomycetaceae</taxon>
        <taxon>Streptomyces</taxon>
    </lineage>
</organism>
<name>A0ABN3JJ85_9ACTN</name>
<comment type="caution">
    <text evidence="3">The sequence shown here is derived from an EMBL/GenBank/DDBJ whole genome shotgun (WGS) entry which is preliminary data.</text>
</comment>
<evidence type="ECO:0000256" key="1">
    <source>
        <dbReference type="SAM" id="MobiDB-lite"/>
    </source>
</evidence>
<gene>
    <name evidence="3" type="ORF">GCM10010421_20920</name>
</gene>
<keyword evidence="4" id="KW-1185">Reference proteome</keyword>
<dbReference type="Pfam" id="PF19054">
    <property type="entry name" value="DUF5753"/>
    <property type="match status" value="1"/>
</dbReference>
<dbReference type="Proteomes" id="UP001500460">
    <property type="component" value="Unassembled WGS sequence"/>
</dbReference>
<reference evidence="3 4" key="1">
    <citation type="journal article" date="2019" name="Int. J. Syst. Evol. Microbiol.">
        <title>The Global Catalogue of Microorganisms (GCM) 10K type strain sequencing project: providing services to taxonomists for standard genome sequencing and annotation.</title>
        <authorList>
            <consortium name="The Broad Institute Genomics Platform"/>
            <consortium name="The Broad Institute Genome Sequencing Center for Infectious Disease"/>
            <person name="Wu L."/>
            <person name="Ma J."/>
        </authorList>
    </citation>
    <scope>NUCLEOTIDE SEQUENCE [LARGE SCALE GENOMIC DNA]</scope>
    <source>
        <strain evidence="3 4">JCM 6922</strain>
    </source>
</reference>
<sequence length="83" mass="8710">MTTNPFAPDGPVEDKASGRAERADIPEDAARPAYRVFPHENVPRIPVGGPAAMAERSQHVAAPAGERTVPAQVLPYAAGRPPS</sequence>
<dbReference type="InterPro" id="IPR043917">
    <property type="entry name" value="DUF5753"/>
</dbReference>
<feature type="compositionally biased region" description="Basic and acidic residues" evidence="1">
    <location>
        <begin position="12"/>
        <end position="30"/>
    </location>
</feature>
<feature type="domain" description="DUF5753" evidence="2">
    <location>
        <begin position="8"/>
        <end position="81"/>
    </location>
</feature>
<feature type="region of interest" description="Disordered" evidence="1">
    <location>
        <begin position="59"/>
        <end position="83"/>
    </location>
</feature>
<protein>
    <recommendedName>
        <fullName evidence="2">DUF5753 domain-containing protein</fullName>
    </recommendedName>
</protein>
<dbReference type="EMBL" id="BAAATK010000010">
    <property type="protein sequence ID" value="GAA2432078.1"/>
    <property type="molecule type" value="Genomic_DNA"/>
</dbReference>
<evidence type="ECO:0000259" key="2">
    <source>
        <dbReference type="Pfam" id="PF19054"/>
    </source>
</evidence>
<accession>A0ABN3JJ85</accession>